<evidence type="ECO:0000256" key="11">
    <source>
        <dbReference type="PIRSR" id="PIRSR018427-1"/>
    </source>
</evidence>
<dbReference type="AlphaFoldDB" id="A0A4D7JP83"/>
<sequence length="174" mass="20542">MADQLILVNEHDEITGYGEKLPVHEKGLLHRAFSIFVVNSNNELLLQQRALHKYHSAGLWANTCCSHPIKDENQENTIHRRLKEEMGFDCELEKLFEFVYKTEFGNGLTEYEYDHVYLGRYDKDPIPNHDEVADFKWVPLNEIKNLMNDSPEKFAYWTKFAIDEFLLYIKSLDI</sequence>
<gene>
    <name evidence="13" type="ORF">DCC35_11420</name>
</gene>
<evidence type="ECO:0000256" key="1">
    <source>
        <dbReference type="ARBA" id="ARBA00004826"/>
    </source>
</evidence>
<dbReference type="HAMAP" id="MF_00202">
    <property type="entry name" value="Idi"/>
    <property type="match status" value="1"/>
</dbReference>
<dbReference type="NCBIfam" id="NF002995">
    <property type="entry name" value="PRK03759.1"/>
    <property type="match status" value="1"/>
</dbReference>
<keyword evidence="7" id="KW-0464">Manganese</keyword>
<dbReference type="EC" id="5.3.3.2" evidence="3 10"/>
<evidence type="ECO:0000313" key="14">
    <source>
        <dbReference type="Proteomes" id="UP000298616"/>
    </source>
</evidence>
<proteinExistence type="inferred from homology"/>
<dbReference type="NCBIfam" id="TIGR02150">
    <property type="entry name" value="IPP_isom_1"/>
    <property type="match status" value="1"/>
</dbReference>
<keyword evidence="6" id="KW-0460">Magnesium</keyword>
<evidence type="ECO:0000256" key="8">
    <source>
        <dbReference type="ARBA" id="ARBA00023229"/>
    </source>
</evidence>
<dbReference type="EMBL" id="CP028923">
    <property type="protein sequence ID" value="QCK15310.1"/>
    <property type="molecule type" value="Genomic_DNA"/>
</dbReference>
<dbReference type="SUPFAM" id="SSF55811">
    <property type="entry name" value="Nudix"/>
    <property type="match status" value="1"/>
</dbReference>
<feature type="active site" evidence="11">
    <location>
        <position position="65"/>
    </location>
</feature>
<dbReference type="GO" id="GO:0009240">
    <property type="term" value="P:isopentenyl diphosphate biosynthetic process"/>
    <property type="evidence" value="ECO:0007669"/>
    <property type="project" value="TreeGrafter"/>
</dbReference>
<dbReference type="InterPro" id="IPR015797">
    <property type="entry name" value="NUDIX_hydrolase-like_dom_sf"/>
</dbReference>
<name>A0A4D7JP83_9BACT</name>
<reference evidence="13 14" key="1">
    <citation type="submission" date="2018-04" db="EMBL/GenBank/DDBJ databases">
        <title>Complete genome uncultured novel isolate.</title>
        <authorList>
            <person name="Merlino G."/>
        </authorList>
    </citation>
    <scope>NUCLEOTIDE SEQUENCE [LARGE SCALE GENOMIC DNA]</scope>
    <source>
        <strain evidence="14">R1DC9</strain>
    </source>
</reference>
<dbReference type="Proteomes" id="UP000298616">
    <property type="component" value="Chromosome"/>
</dbReference>
<dbReference type="InterPro" id="IPR011876">
    <property type="entry name" value="IsopentenylPP_isomerase_typ1"/>
</dbReference>
<keyword evidence="9 13" id="KW-0413">Isomerase</keyword>
<keyword evidence="14" id="KW-1185">Reference proteome</keyword>
<feature type="domain" description="Nudix hydrolase" evidence="12">
    <location>
        <begin position="28"/>
        <end position="160"/>
    </location>
</feature>
<dbReference type="InterPro" id="IPR000086">
    <property type="entry name" value="NUDIX_hydrolase_dom"/>
</dbReference>
<dbReference type="GO" id="GO:0005737">
    <property type="term" value="C:cytoplasm"/>
    <property type="evidence" value="ECO:0007669"/>
    <property type="project" value="TreeGrafter"/>
</dbReference>
<organism evidence="13 14">
    <name type="scientific">Mangrovivirga cuniculi</name>
    <dbReference type="NCBI Taxonomy" id="2715131"/>
    <lineage>
        <taxon>Bacteria</taxon>
        <taxon>Pseudomonadati</taxon>
        <taxon>Bacteroidota</taxon>
        <taxon>Cytophagia</taxon>
        <taxon>Cytophagales</taxon>
        <taxon>Mangrovivirgaceae</taxon>
        <taxon>Mangrovivirga</taxon>
    </lineage>
</organism>
<dbReference type="GO" id="GO:0050992">
    <property type="term" value="P:dimethylallyl diphosphate biosynthetic process"/>
    <property type="evidence" value="ECO:0007669"/>
    <property type="project" value="UniProtKB-UniPathway"/>
</dbReference>
<keyword evidence="5" id="KW-0479">Metal-binding</keyword>
<dbReference type="Gene3D" id="3.90.79.10">
    <property type="entry name" value="Nucleoside Triphosphate Pyrophosphohydrolase"/>
    <property type="match status" value="1"/>
</dbReference>
<evidence type="ECO:0000256" key="6">
    <source>
        <dbReference type="ARBA" id="ARBA00022842"/>
    </source>
</evidence>
<dbReference type="PROSITE" id="PS51462">
    <property type="entry name" value="NUDIX"/>
    <property type="match status" value="1"/>
</dbReference>
<comment type="similarity">
    <text evidence="2">Belongs to the IPP isomerase type 1 family.</text>
</comment>
<evidence type="ECO:0000256" key="5">
    <source>
        <dbReference type="ARBA" id="ARBA00022723"/>
    </source>
</evidence>
<accession>A0A4D7JP83</accession>
<dbReference type="RefSeq" id="WP_137090906.1">
    <property type="nucleotide sequence ID" value="NZ_CP028923.1"/>
</dbReference>
<dbReference type="PANTHER" id="PTHR10885:SF0">
    <property type="entry name" value="ISOPENTENYL-DIPHOSPHATE DELTA-ISOMERASE"/>
    <property type="match status" value="1"/>
</dbReference>
<dbReference type="GO" id="GO:0004452">
    <property type="term" value="F:isopentenyl-diphosphate delta-isomerase activity"/>
    <property type="evidence" value="ECO:0007669"/>
    <property type="project" value="UniProtKB-UniRule"/>
</dbReference>
<evidence type="ECO:0000256" key="4">
    <source>
        <dbReference type="ARBA" id="ARBA00022490"/>
    </source>
</evidence>
<evidence type="ECO:0000259" key="12">
    <source>
        <dbReference type="PROSITE" id="PS51462"/>
    </source>
</evidence>
<dbReference type="GO" id="GO:0046872">
    <property type="term" value="F:metal ion binding"/>
    <property type="evidence" value="ECO:0007669"/>
    <property type="project" value="UniProtKB-KW"/>
</dbReference>
<dbReference type="UniPathway" id="UPA00059">
    <property type="reaction ID" value="UER00104"/>
</dbReference>
<dbReference type="KEGG" id="fpf:DCC35_11420"/>
<evidence type="ECO:0000256" key="10">
    <source>
        <dbReference type="NCBIfam" id="TIGR02150"/>
    </source>
</evidence>
<keyword evidence="8" id="KW-0414">Isoprene biosynthesis</keyword>
<feature type="active site" evidence="11">
    <location>
        <position position="112"/>
    </location>
</feature>
<evidence type="ECO:0000256" key="7">
    <source>
        <dbReference type="ARBA" id="ARBA00023211"/>
    </source>
</evidence>
<evidence type="ECO:0000256" key="9">
    <source>
        <dbReference type="ARBA" id="ARBA00023235"/>
    </source>
</evidence>
<dbReference type="CDD" id="cd02885">
    <property type="entry name" value="NUDIX_IPP_Isomerase"/>
    <property type="match status" value="1"/>
</dbReference>
<dbReference type="PIRSF" id="PIRSF018427">
    <property type="entry name" value="Isopntndiph_ism"/>
    <property type="match status" value="1"/>
</dbReference>
<dbReference type="PANTHER" id="PTHR10885">
    <property type="entry name" value="ISOPENTENYL-DIPHOSPHATE DELTA-ISOMERASE"/>
    <property type="match status" value="1"/>
</dbReference>
<keyword evidence="4" id="KW-0963">Cytoplasm</keyword>
<dbReference type="Pfam" id="PF00293">
    <property type="entry name" value="NUDIX"/>
    <property type="match status" value="1"/>
</dbReference>
<dbReference type="InterPro" id="IPR056375">
    <property type="entry name" value="Idi_bact"/>
</dbReference>
<protein>
    <recommendedName>
        <fullName evidence="3 10">Isopentenyl-diphosphate delta-isomerase</fullName>
        <ecNumber evidence="3 10">5.3.3.2</ecNumber>
    </recommendedName>
</protein>
<evidence type="ECO:0000313" key="13">
    <source>
        <dbReference type="EMBL" id="QCK15310.1"/>
    </source>
</evidence>
<evidence type="ECO:0000256" key="2">
    <source>
        <dbReference type="ARBA" id="ARBA00007579"/>
    </source>
</evidence>
<evidence type="ECO:0000256" key="3">
    <source>
        <dbReference type="ARBA" id="ARBA00012057"/>
    </source>
</evidence>
<comment type="pathway">
    <text evidence="1">Isoprenoid biosynthesis; dimethylallyl diphosphate biosynthesis; dimethylallyl diphosphate from isopentenyl diphosphate: step 1/1.</text>
</comment>
<dbReference type="OrthoDB" id="9809458at2"/>